<dbReference type="InterPro" id="IPR002156">
    <property type="entry name" value="RNaseH_domain"/>
</dbReference>
<evidence type="ECO:0000313" key="2">
    <source>
        <dbReference type="EMBL" id="CAL1412925.1"/>
    </source>
</evidence>
<dbReference type="GO" id="GO:0003676">
    <property type="term" value="F:nucleic acid binding"/>
    <property type="evidence" value="ECO:0007669"/>
    <property type="project" value="InterPro"/>
</dbReference>
<keyword evidence="3" id="KW-1185">Reference proteome</keyword>
<dbReference type="EMBL" id="OZ034822">
    <property type="protein sequence ID" value="CAL1412925.1"/>
    <property type="molecule type" value="Genomic_DNA"/>
</dbReference>
<evidence type="ECO:0000313" key="3">
    <source>
        <dbReference type="Proteomes" id="UP001497516"/>
    </source>
</evidence>
<dbReference type="Proteomes" id="UP001497516">
    <property type="component" value="Chromosome 9"/>
</dbReference>
<name>A0AAV2GUA2_9ROSI</name>
<evidence type="ECO:0000259" key="1">
    <source>
        <dbReference type="Pfam" id="PF13456"/>
    </source>
</evidence>
<dbReference type="GO" id="GO:0004523">
    <property type="term" value="F:RNA-DNA hybrid ribonuclease activity"/>
    <property type="evidence" value="ECO:0007669"/>
    <property type="project" value="InterPro"/>
</dbReference>
<dbReference type="AlphaFoldDB" id="A0AAV2GUA2"/>
<accession>A0AAV2GUA2</accession>
<proteinExistence type="predicted"/>
<dbReference type="Pfam" id="PF13456">
    <property type="entry name" value="RVT_3"/>
    <property type="match status" value="1"/>
</dbReference>
<protein>
    <recommendedName>
        <fullName evidence="1">RNase H type-1 domain-containing protein</fullName>
    </recommendedName>
</protein>
<organism evidence="2 3">
    <name type="scientific">Linum trigynum</name>
    <dbReference type="NCBI Taxonomy" id="586398"/>
    <lineage>
        <taxon>Eukaryota</taxon>
        <taxon>Viridiplantae</taxon>
        <taxon>Streptophyta</taxon>
        <taxon>Embryophyta</taxon>
        <taxon>Tracheophyta</taxon>
        <taxon>Spermatophyta</taxon>
        <taxon>Magnoliopsida</taxon>
        <taxon>eudicotyledons</taxon>
        <taxon>Gunneridae</taxon>
        <taxon>Pentapetalae</taxon>
        <taxon>rosids</taxon>
        <taxon>fabids</taxon>
        <taxon>Malpighiales</taxon>
        <taxon>Linaceae</taxon>
        <taxon>Linum</taxon>
    </lineage>
</organism>
<gene>
    <name evidence="2" type="ORF">LTRI10_LOCUS52183</name>
</gene>
<reference evidence="2 3" key="1">
    <citation type="submission" date="2024-04" db="EMBL/GenBank/DDBJ databases">
        <authorList>
            <person name="Fracassetti M."/>
        </authorList>
    </citation>
    <scope>NUCLEOTIDE SEQUENCE [LARGE SCALE GENOMIC DNA]</scope>
</reference>
<sequence>MPSPPSIWECVPQDFMKITYGAVVRDFACSFGLAVRGIDGQVLLASRSQHQGGYEPYLAELFAVREAISLAFSRSLLHVIIEGDYEMVILQLVCRTVEDSLGSSLVQECRQLLVSCSLCIIFKAISWITN</sequence>
<feature type="domain" description="RNase H type-1" evidence="1">
    <location>
        <begin position="29"/>
        <end position="115"/>
    </location>
</feature>